<keyword evidence="1" id="KW-0597">Phosphoprotein</keyword>
<dbReference type="Proteomes" id="UP000318585">
    <property type="component" value="Unassembled WGS sequence"/>
</dbReference>
<evidence type="ECO:0000313" key="3">
    <source>
        <dbReference type="EMBL" id="TRX20987.1"/>
    </source>
</evidence>
<evidence type="ECO:0000256" key="1">
    <source>
        <dbReference type="PROSITE-ProRule" id="PRU00169"/>
    </source>
</evidence>
<organism evidence="3 4">
    <name type="scientific">Flavobacterium franklandianum</name>
    <dbReference type="NCBI Taxonomy" id="2594430"/>
    <lineage>
        <taxon>Bacteria</taxon>
        <taxon>Pseudomonadati</taxon>
        <taxon>Bacteroidota</taxon>
        <taxon>Flavobacteriia</taxon>
        <taxon>Flavobacteriales</taxon>
        <taxon>Flavobacteriaceae</taxon>
        <taxon>Flavobacterium</taxon>
    </lineage>
</organism>
<dbReference type="SUPFAM" id="SSF52172">
    <property type="entry name" value="CheY-like"/>
    <property type="match status" value="1"/>
</dbReference>
<dbReference type="OrthoDB" id="1118837at2"/>
<protein>
    <submittedName>
        <fullName evidence="3">Response regulator</fullName>
    </submittedName>
</protein>
<keyword evidence="4" id="KW-1185">Reference proteome</keyword>
<gene>
    <name evidence="3" type="ORF">FNW17_09995</name>
</gene>
<feature type="domain" description="Response regulatory" evidence="2">
    <location>
        <begin position="8"/>
        <end position="132"/>
    </location>
</feature>
<sequence length="149" mass="17286">MKKENIIKLFLVDDDALFLKSLEIEFMEQADATSDTYIIHTFATGELCLENLTLYPNIIILDYHLDGIDKTAMNGLETLDKIKESNPDIPVIMLSSQDKIEVAINCMHHRAGDYVVKSETAFLRLQKIISTIFQYKKMEKELSWYMDRM</sequence>
<dbReference type="EMBL" id="VJZR01000007">
    <property type="protein sequence ID" value="TRX20987.1"/>
    <property type="molecule type" value="Genomic_DNA"/>
</dbReference>
<dbReference type="SMART" id="SM00448">
    <property type="entry name" value="REC"/>
    <property type="match status" value="1"/>
</dbReference>
<accession>A0A553CKL2</accession>
<dbReference type="InterPro" id="IPR011006">
    <property type="entry name" value="CheY-like_superfamily"/>
</dbReference>
<dbReference type="PROSITE" id="PS50110">
    <property type="entry name" value="RESPONSE_REGULATORY"/>
    <property type="match status" value="1"/>
</dbReference>
<dbReference type="InterPro" id="IPR001789">
    <property type="entry name" value="Sig_transdc_resp-reg_receiver"/>
</dbReference>
<comment type="caution">
    <text evidence="3">The sequence shown here is derived from an EMBL/GenBank/DDBJ whole genome shotgun (WGS) entry which is preliminary data.</text>
</comment>
<evidence type="ECO:0000313" key="4">
    <source>
        <dbReference type="Proteomes" id="UP000318585"/>
    </source>
</evidence>
<dbReference type="RefSeq" id="WP_144071547.1">
    <property type="nucleotide sequence ID" value="NZ_VJZR01000007.1"/>
</dbReference>
<dbReference type="Pfam" id="PF00072">
    <property type="entry name" value="Response_reg"/>
    <property type="match status" value="1"/>
</dbReference>
<reference evidence="3 4" key="1">
    <citation type="submission" date="2019-07" db="EMBL/GenBank/DDBJ databases">
        <title>Novel species of Flavobacterium.</title>
        <authorList>
            <person name="Liu Q."/>
            <person name="Xin Y.-H."/>
        </authorList>
    </citation>
    <scope>NUCLEOTIDE SEQUENCE [LARGE SCALE GENOMIC DNA]</scope>
    <source>
        <strain evidence="3 4">LB3P56</strain>
    </source>
</reference>
<proteinExistence type="predicted"/>
<dbReference type="AlphaFoldDB" id="A0A553CKL2"/>
<name>A0A553CKL2_9FLAO</name>
<evidence type="ECO:0000259" key="2">
    <source>
        <dbReference type="PROSITE" id="PS50110"/>
    </source>
</evidence>
<dbReference type="Gene3D" id="3.40.50.2300">
    <property type="match status" value="1"/>
</dbReference>
<dbReference type="CDD" id="cd00156">
    <property type="entry name" value="REC"/>
    <property type="match status" value="1"/>
</dbReference>
<feature type="modified residue" description="4-aspartylphosphate" evidence="1">
    <location>
        <position position="62"/>
    </location>
</feature>
<dbReference type="GO" id="GO:0000160">
    <property type="term" value="P:phosphorelay signal transduction system"/>
    <property type="evidence" value="ECO:0007669"/>
    <property type="project" value="InterPro"/>
</dbReference>